<reference evidence="1" key="1">
    <citation type="submission" date="2019-04" db="EMBL/GenBank/DDBJ databases">
        <title>Microbes associate with the intestines of laboratory mice.</title>
        <authorList>
            <person name="Navarre W."/>
            <person name="Wong E."/>
            <person name="Huang K."/>
            <person name="Tropini C."/>
            <person name="Ng K."/>
            <person name="Yu B."/>
        </authorList>
    </citation>
    <scope>NUCLEOTIDE SEQUENCE</scope>
    <source>
        <strain evidence="1">NM04_E33</strain>
    </source>
</reference>
<keyword evidence="1" id="KW-0808">Transferase</keyword>
<dbReference type="Proteomes" id="UP000306319">
    <property type="component" value="Unassembled WGS sequence"/>
</dbReference>
<proteinExistence type="predicted"/>
<evidence type="ECO:0000313" key="2">
    <source>
        <dbReference type="Proteomes" id="UP000306319"/>
    </source>
</evidence>
<sequence>MKQFFHSDAPFSLECGETLPSLSIAFHTYGSLNEDRSNVIWVMHGLTANSDVADWWPGTVGEGLFLDPSKYFIVCANMLGSCYGTTGPSSINPATGEPWCDSFPRVTIRDMVHAHQLLAKHLGITRLHEMIGVSLGGFQAIEWMVTDPQIAENVMFCATDSSCSPWLAAFNQSMYMAIKTDPTWGLHSLDAAKKGLATARSIALISYRGPFAYNMSQRDPEEKPDPFFHRVQTYQEYQGKKLCDRFDVYSYVRICQSGDSHDVGRGRGGLENALKRINANTLVIGINSDILFPPACLEELAKRIPGSRLELMDSKFAHDGFLIEHEKLNEIMLRWRESR</sequence>
<keyword evidence="1" id="KW-0012">Acyltransferase</keyword>
<organism evidence="1 2">
    <name type="scientific">Lepagella muris</name>
    <dbReference type="NCBI Taxonomy" id="3032870"/>
    <lineage>
        <taxon>Bacteria</taxon>
        <taxon>Pseudomonadati</taxon>
        <taxon>Bacteroidota</taxon>
        <taxon>Bacteroidia</taxon>
        <taxon>Bacteroidales</taxon>
        <taxon>Muribaculaceae</taxon>
        <taxon>Lepagella</taxon>
    </lineage>
</organism>
<protein>
    <submittedName>
        <fullName evidence="1">Homoserine O-acetyltransferase</fullName>
        <ecNumber evidence="1">2.3.1.31</ecNumber>
    </submittedName>
</protein>
<accession>A0AC61RCK6</accession>
<comment type="caution">
    <text evidence="1">The sequence shown here is derived from an EMBL/GenBank/DDBJ whole genome shotgun (WGS) entry which is preliminary data.</text>
</comment>
<evidence type="ECO:0000313" key="1">
    <source>
        <dbReference type="EMBL" id="TGY76332.1"/>
    </source>
</evidence>
<gene>
    <name evidence="1" type="primary">metX</name>
    <name evidence="1" type="ORF">E5331_18255</name>
</gene>
<dbReference type="EMBL" id="SRYB01000041">
    <property type="protein sequence ID" value="TGY76332.1"/>
    <property type="molecule type" value="Genomic_DNA"/>
</dbReference>
<name>A0AC61RCK6_9BACT</name>
<keyword evidence="2" id="KW-1185">Reference proteome</keyword>
<dbReference type="EC" id="2.3.1.31" evidence="1"/>